<evidence type="ECO:0000313" key="2">
    <source>
        <dbReference type="Proteomes" id="UP000002654"/>
    </source>
</evidence>
<dbReference type="HOGENOM" id="CLU_083918_3_2_2"/>
<dbReference type="RefSeq" id="WP_014126538.1">
    <property type="nucleotide sequence ID" value="NC_016070.1"/>
</dbReference>
<dbReference type="GeneID" id="11263617"/>
<dbReference type="PaxDb" id="768679-TTX_0621"/>
<dbReference type="InterPro" id="IPR036610">
    <property type="entry name" value="PEBP-like_sf"/>
</dbReference>
<proteinExistence type="predicted"/>
<protein>
    <submittedName>
        <fullName evidence="1">Phospholipid-binding protein</fullName>
    </submittedName>
</protein>
<dbReference type="PATRIC" id="fig|768679.9.peg.634"/>
<dbReference type="OrthoDB" id="28720at2157"/>
<dbReference type="STRING" id="768679.TTX_0621"/>
<evidence type="ECO:0000313" key="1">
    <source>
        <dbReference type="EMBL" id="CCC81281.1"/>
    </source>
</evidence>
<gene>
    <name evidence="1" type="ordered locus">TTX_0621</name>
</gene>
<dbReference type="AlphaFoldDB" id="G4RNY7"/>
<dbReference type="eggNOG" id="arCOG04702">
    <property type="taxonomic scope" value="Archaea"/>
</dbReference>
<dbReference type="EMBL" id="FN869859">
    <property type="protein sequence ID" value="CCC81281.1"/>
    <property type="molecule type" value="Genomic_DNA"/>
</dbReference>
<dbReference type="KEGG" id="ttn:TTX_0621"/>
<dbReference type="Pfam" id="PF01161">
    <property type="entry name" value="PBP"/>
    <property type="match status" value="1"/>
</dbReference>
<dbReference type="Gene3D" id="3.90.280.10">
    <property type="entry name" value="PEBP-like"/>
    <property type="match status" value="1"/>
</dbReference>
<dbReference type="InterPro" id="IPR008914">
    <property type="entry name" value="PEBP"/>
</dbReference>
<organism evidence="1 2">
    <name type="scientific">Thermoproteus tenax (strain ATCC 35583 / DSM 2078 / JCM 9277 / NBRC 100435 / Kra 1)</name>
    <dbReference type="NCBI Taxonomy" id="768679"/>
    <lineage>
        <taxon>Archaea</taxon>
        <taxon>Thermoproteota</taxon>
        <taxon>Thermoprotei</taxon>
        <taxon>Thermoproteales</taxon>
        <taxon>Thermoproteaceae</taxon>
        <taxon>Thermoproteus</taxon>
    </lineage>
</organism>
<name>G4RNY7_THETK</name>
<dbReference type="NCBIfam" id="TIGR00481">
    <property type="entry name" value="YbhB/YbcL family Raf kinase inhibitor-like protein"/>
    <property type="match status" value="1"/>
</dbReference>
<dbReference type="SUPFAM" id="SSF49777">
    <property type="entry name" value="PEBP-like"/>
    <property type="match status" value="1"/>
</dbReference>
<dbReference type="PANTHER" id="PTHR30289:SF1">
    <property type="entry name" value="PEBP (PHOSPHATIDYLETHANOLAMINE-BINDING PROTEIN) FAMILY PROTEIN"/>
    <property type="match status" value="1"/>
</dbReference>
<dbReference type="InterPro" id="IPR005247">
    <property type="entry name" value="YbhB_YbcL/LppC-like"/>
</dbReference>
<dbReference type="CDD" id="cd00865">
    <property type="entry name" value="PEBP_bact_arch"/>
    <property type="match status" value="1"/>
</dbReference>
<dbReference type="Proteomes" id="UP000002654">
    <property type="component" value="Chromosome"/>
</dbReference>
<keyword evidence="2" id="KW-1185">Reference proteome</keyword>
<sequence length="184" mass="19471">MRRLLLIIAAVAVLAALLLALWSQQHRPVGRVATILVASPAFANGSFIPANYTCDGADVSPPLRWSGVPQDAKALLVAVVDVDAPGGYFVHWVLYNIPPNVTSLPSNIPKQPIVKYGEQGTNDFGKVGYGGPCPPPGPPHRYIFIVLALDSQLDVQPGASDREILSVASSHVIASGEIVGLYGR</sequence>
<reference evidence="1 2" key="1">
    <citation type="journal article" date="2011" name="PLoS ONE">
        <title>The complete genome sequence of Thermoproteus tenax: a physiologically versatile member of the Crenarchaeota.</title>
        <authorList>
            <person name="Siebers B."/>
            <person name="Zaparty M."/>
            <person name="Raddatz G."/>
            <person name="Tjaden B."/>
            <person name="Albers S.V."/>
            <person name="Bell S.D."/>
            <person name="Blombach F."/>
            <person name="Kletzin A."/>
            <person name="Kyrpides N."/>
            <person name="Lanz C."/>
            <person name="Plagens A."/>
            <person name="Rampp M."/>
            <person name="Rosinus A."/>
            <person name="von Jan M."/>
            <person name="Makarova K.S."/>
            <person name="Klenk H.P."/>
            <person name="Schuster S.C."/>
            <person name="Hensel R."/>
        </authorList>
    </citation>
    <scope>NUCLEOTIDE SEQUENCE [LARGE SCALE GENOMIC DNA]</scope>
    <source>
        <strain evidence="2">ATCC 35583 / DSM 2078 / JCM 9277 / NBRC 100435 / Kra 1</strain>
    </source>
</reference>
<dbReference type="PANTHER" id="PTHR30289">
    <property type="entry name" value="UNCHARACTERIZED PROTEIN YBCL-RELATED"/>
    <property type="match status" value="1"/>
</dbReference>
<accession>G4RNY7</accession>